<evidence type="ECO:0000313" key="1">
    <source>
        <dbReference type="EnsemblMetazoa" id="XP_016841584"/>
    </source>
</evidence>
<dbReference type="EnsemblMetazoa" id="XM_016986095">
    <property type="protein sequence ID" value="XP_016841584"/>
    <property type="gene ID" value="LOC103316306"/>
</dbReference>
<evidence type="ECO:0000313" key="2">
    <source>
        <dbReference type="Proteomes" id="UP000002358"/>
    </source>
</evidence>
<sequence length="139" mass="16457">MGIRLNNGTYIGPACQRINNHLQRIRFPKQCRLRMLFRDSNLAIVSLYLKEDRAPFESDDETFELQLSDTSDIEELIENSPKKSKSLDPLQENKICNFFPNVYQCNICSYKTMYKRIFVRHIKAKHRSKSKNLLNDRKL</sequence>
<organism evidence="1 2">
    <name type="scientific">Nasonia vitripennis</name>
    <name type="common">Parasitic wasp</name>
    <dbReference type="NCBI Taxonomy" id="7425"/>
    <lineage>
        <taxon>Eukaryota</taxon>
        <taxon>Metazoa</taxon>
        <taxon>Ecdysozoa</taxon>
        <taxon>Arthropoda</taxon>
        <taxon>Hexapoda</taxon>
        <taxon>Insecta</taxon>
        <taxon>Pterygota</taxon>
        <taxon>Neoptera</taxon>
        <taxon>Endopterygota</taxon>
        <taxon>Hymenoptera</taxon>
        <taxon>Apocrita</taxon>
        <taxon>Proctotrupomorpha</taxon>
        <taxon>Chalcidoidea</taxon>
        <taxon>Pteromalidae</taxon>
        <taxon>Pteromalinae</taxon>
        <taxon>Nasonia</taxon>
    </lineage>
</organism>
<evidence type="ECO:0008006" key="3">
    <source>
        <dbReference type="Google" id="ProtNLM"/>
    </source>
</evidence>
<reference evidence="1" key="1">
    <citation type="submission" date="2021-01" db="UniProtKB">
        <authorList>
            <consortium name="EnsemblMetazoa"/>
        </authorList>
    </citation>
    <scope>IDENTIFICATION</scope>
</reference>
<dbReference type="AlphaFoldDB" id="A0A7M7IRM3"/>
<dbReference type="SMR" id="A0A7M7IRM3"/>
<dbReference type="RefSeq" id="XP_016841584.1">
    <property type="nucleotide sequence ID" value="XM_016986095.3"/>
</dbReference>
<accession>A0A7M7IRM3</accession>
<keyword evidence="2" id="KW-1185">Reference proteome</keyword>
<dbReference type="OrthoDB" id="10606895at2759"/>
<dbReference type="Proteomes" id="UP000002358">
    <property type="component" value="Chromosome 5"/>
</dbReference>
<dbReference type="GeneID" id="103316306"/>
<proteinExistence type="predicted"/>
<protein>
    <recommendedName>
        <fullName evidence="3">C2H2-type domain-containing protein</fullName>
    </recommendedName>
</protein>
<name>A0A7M7IRM3_NASVI</name>